<gene>
    <name evidence="1" type="ORF">OCL06_01735</name>
</gene>
<dbReference type="InterPro" id="IPR007446">
    <property type="entry name" value="PilP"/>
</dbReference>
<dbReference type="PROSITE" id="PS51257">
    <property type="entry name" value="PROKAR_LIPOPROTEIN"/>
    <property type="match status" value="1"/>
</dbReference>
<proteinExistence type="predicted"/>
<dbReference type="Pfam" id="PF04351">
    <property type="entry name" value="PilP"/>
    <property type="match status" value="1"/>
</dbReference>
<evidence type="ECO:0000313" key="2">
    <source>
        <dbReference type="Proteomes" id="UP001209257"/>
    </source>
</evidence>
<dbReference type="PIRSF" id="PIRSF016481">
    <property type="entry name" value="Pilus_assembly_PilP"/>
    <property type="match status" value="1"/>
</dbReference>
<sequence length="182" mass="19785">MTALTRLLIVAGTIGLVAGCSPQLNDLVTYTQQVKQTTQVSIEPYPEFAEQPAFVYAAQDLRSPFVRPRNKATQTEVVQKANCLQPDFGRQKEKLEEYGLDALALAGNFTSQGKRWALFKTNDGGLYKASVGSHVGLFHGEVKAVKANEVVIEQLLPDGAGCWQRKETTLTQTATAGENGNV</sequence>
<evidence type="ECO:0000313" key="1">
    <source>
        <dbReference type="EMBL" id="MCU7553313.1"/>
    </source>
</evidence>
<dbReference type="Proteomes" id="UP001209257">
    <property type="component" value="Unassembled WGS sequence"/>
</dbReference>
<comment type="caution">
    <text evidence="1">The sequence shown here is derived from an EMBL/GenBank/DDBJ whole genome shotgun (WGS) entry which is preliminary data.</text>
</comment>
<dbReference type="Gene3D" id="2.30.30.830">
    <property type="match status" value="1"/>
</dbReference>
<protein>
    <submittedName>
        <fullName evidence="1">Pilus assembly protein PilP</fullName>
    </submittedName>
</protein>
<accession>A0ABT2VKI8</accession>
<reference evidence="2" key="1">
    <citation type="submission" date="2023-07" db="EMBL/GenBank/DDBJ databases">
        <title>Study on multiphase classification of strain Alteromonas salexigens isolated from the Yellow Sea.</title>
        <authorList>
            <person name="Sun L."/>
        </authorList>
    </citation>
    <scope>NUCLEOTIDE SEQUENCE [LARGE SCALE GENOMIC DNA]</scope>
    <source>
        <strain evidence="2">ASW11-19</strain>
    </source>
</reference>
<dbReference type="EMBL" id="JAOTJC010000004">
    <property type="protein sequence ID" value="MCU7553313.1"/>
    <property type="molecule type" value="Genomic_DNA"/>
</dbReference>
<name>A0ABT2VKI8_9ALTE</name>
<keyword evidence="2" id="KW-1185">Reference proteome</keyword>
<dbReference type="RefSeq" id="WP_262992018.1">
    <property type="nucleotide sequence ID" value="NZ_JAOTJC010000004.1"/>
</dbReference>
<organism evidence="1 2">
    <name type="scientific">Alteromonas salexigens</name>
    <dbReference type="NCBI Taxonomy" id="2982530"/>
    <lineage>
        <taxon>Bacteria</taxon>
        <taxon>Pseudomonadati</taxon>
        <taxon>Pseudomonadota</taxon>
        <taxon>Gammaproteobacteria</taxon>
        <taxon>Alteromonadales</taxon>
        <taxon>Alteromonadaceae</taxon>
        <taxon>Alteromonas/Salinimonas group</taxon>
        <taxon>Alteromonas</taxon>
    </lineage>
</organism>